<gene>
    <name evidence="3" type="ORF">E1284_01780</name>
</gene>
<accession>A0A4R4PBN5</accession>
<dbReference type="PANTHER" id="PTHR11820:SF112">
    <property type="entry name" value="FUMARYLACETOACETATE HYDROLASE FAMILY PROTEIN (AFU_ORTHOLOGUE AFUA_1G02370)-RELATED"/>
    <property type="match status" value="1"/>
</dbReference>
<dbReference type="PANTHER" id="PTHR11820">
    <property type="entry name" value="ACYLPYRUVASE"/>
    <property type="match status" value="1"/>
</dbReference>
<dbReference type="InterPro" id="IPR011234">
    <property type="entry name" value="Fumarylacetoacetase-like_C"/>
</dbReference>
<keyword evidence="1" id="KW-0479">Metal-binding</keyword>
<dbReference type="GO" id="GO:0046872">
    <property type="term" value="F:metal ion binding"/>
    <property type="evidence" value="ECO:0007669"/>
    <property type="project" value="UniProtKB-KW"/>
</dbReference>
<evidence type="ECO:0000256" key="1">
    <source>
        <dbReference type="ARBA" id="ARBA00022723"/>
    </source>
</evidence>
<dbReference type="Pfam" id="PF01557">
    <property type="entry name" value="FAA_hydrolase"/>
    <property type="match status" value="1"/>
</dbReference>
<keyword evidence="3" id="KW-0378">Hydrolase</keyword>
<keyword evidence="4" id="KW-1185">Reference proteome</keyword>
<dbReference type="AlphaFoldDB" id="A0A4R4PBN5"/>
<organism evidence="3 4">
    <name type="scientific">Actinomadura bangladeshensis</name>
    <dbReference type="NCBI Taxonomy" id="453573"/>
    <lineage>
        <taxon>Bacteria</taxon>
        <taxon>Bacillati</taxon>
        <taxon>Actinomycetota</taxon>
        <taxon>Actinomycetes</taxon>
        <taxon>Streptosporangiales</taxon>
        <taxon>Thermomonosporaceae</taxon>
        <taxon>Actinomadura</taxon>
    </lineage>
</organism>
<evidence type="ECO:0000259" key="2">
    <source>
        <dbReference type="Pfam" id="PF01557"/>
    </source>
</evidence>
<dbReference type="OrthoDB" id="2273115at2"/>
<name>A0A4R4PBN5_9ACTN</name>
<evidence type="ECO:0000313" key="4">
    <source>
        <dbReference type="Proteomes" id="UP000295431"/>
    </source>
</evidence>
<proteinExistence type="predicted"/>
<dbReference type="SUPFAM" id="SSF56529">
    <property type="entry name" value="FAH"/>
    <property type="match status" value="1"/>
</dbReference>
<dbReference type="EMBL" id="SMJW01000004">
    <property type="protein sequence ID" value="TDC19948.1"/>
    <property type="molecule type" value="Genomic_DNA"/>
</dbReference>
<dbReference type="GO" id="GO:0016787">
    <property type="term" value="F:hydrolase activity"/>
    <property type="evidence" value="ECO:0007669"/>
    <property type="project" value="UniProtKB-KW"/>
</dbReference>
<dbReference type="Proteomes" id="UP000295431">
    <property type="component" value="Unassembled WGS sequence"/>
</dbReference>
<evidence type="ECO:0000313" key="3">
    <source>
        <dbReference type="EMBL" id="TDC19948.1"/>
    </source>
</evidence>
<dbReference type="Gene3D" id="3.90.850.10">
    <property type="entry name" value="Fumarylacetoacetase-like, C-terminal domain"/>
    <property type="match status" value="1"/>
</dbReference>
<comment type="caution">
    <text evidence="3">The sequence shown here is derived from an EMBL/GenBank/DDBJ whole genome shotgun (WGS) entry which is preliminary data.</text>
</comment>
<sequence>MGFSLDALSAYPYSFLAPPTTTLVGTGQRVAVPAIAERIDWEAEVAVVIGRPARNVQAADAPGHVAGFAVLNDLSARDWSGPNAPAVGIDWVMTKAHDGFKPMAPFVTPARFVAAPEKLWVRSWVNGRLKQDGSTSDMVFGFWQIIEHLSRIMTLEPGDVIATGTPAGVGHGRRPPEYLAAGDHVAVEVESLGRVETTLVGQDGAASAASAVPGGLA</sequence>
<feature type="domain" description="Fumarylacetoacetase-like C-terminal" evidence="2">
    <location>
        <begin position="18"/>
        <end position="199"/>
    </location>
</feature>
<reference evidence="3 4" key="1">
    <citation type="submission" date="2019-03" db="EMBL/GenBank/DDBJ databases">
        <title>Draft genome sequences of novel Actinobacteria.</title>
        <authorList>
            <person name="Sahin N."/>
            <person name="Ay H."/>
            <person name="Saygin H."/>
        </authorList>
    </citation>
    <scope>NUCLEOTIDE SEQUENCE [LARGE SCALE GENOMIC DNA]</scope>
    <source>
        <strain evidence="3 4">DSM 45347</strain>
    </source>
</reference>
<dbReference type="InterPro" id="IPR036663">
    <property type="entry name" value="Fumarylacetoacetase_C_sf"/>
</dbReference>
<protein>
    <submittedName>
        <fullName evidence="3">Fumarylacetoacetate hydrolase family protein</fullName>
    </submittedName>
</protein>